<comment type="caution">
    <text evidence="2">The sequence shown here is derived from an EMBL/GenBank/DDBJ whole genome shotgun (WGS) entry which is preliminary data.</text>
</comment>
<gene>
    <name evidence="2" type="ORF">BZL30_2107</name>
</gene>
<feature type="region of interest" description="Disordered" evidence="1">
    <location>
        <begin position="32"/>
        <end position="58"/>
    </location>
</feature>
<evidence type="ECO:0000256" key="1">
    <source>
        <dbReference type="SAM" id="MobiDB-lite"/>
    </source>
</evidence>
<reference evidence="2 3" key="1">
    <citation type="submission" date="2017-02" db="EMBL/GenBank/DDBJ databases">
        <title>Complete genome sequences of Mycobacterium kansasii strains isolated from rhesus macaques.</title>
        <authorList>
            <person name="Panda A."/>
            <person name="Nagaraj S."/>
            <person name="Zhao X."/>
            <person name="Tettelin H."/>
            <person name="Detolla L.J."/>
        </authorList>
    </citation>
    <scope>NUCLEOTIDE SEQUENCE [LARGE SCALE GENOMIC DNA]</scope>
    <source>
        <strain evidence="2 3">11-3813</strain>
    </source>
</reference>
<proteinExistence type="predicted"/>
<sequence>MAATAGEGGQLLDSCAALLLGLVFSGATARPPHQVTSRVGHPGQNEEQIRKPVQVLRR</sequence>
<protein>
    <submittedName>
        <fullName evidence="2">Uncharacterized protein</fullName>
    </submittedName>
</protein>
<name>A0A1V3XGJ7_MYCKA</name>
<accession>A0A1V3XGJ7</accession>
<organism evidence="2 3">
    <name type="scientific">Mycobacterium kansasii</name>
    <dbReference type="NCBI Taxonomy" id="1768"/>
    <lineage>
        <taxon>Bacteria</taxon>
        <taxon>Bacillati</taxon>
        <taxon>Actinomycetota</taxon>
        <taxon>Actinomycetes</taxon>
        <taxon>Mycobacteriales</taxon>
        <taxon>Mycobacteriaceae</taxon>
        <taxon>Mycobacterium</taxon>
    </lineage>
</organism>
<evidence type="ECO:0000313" key="3">
    <source>
        <dbReference type="Proteomes" id="UP000189229"/>
    </source>
</evidence>
<evidence type="ECO:0000313" key="2">
    <source>
        <dbReference type="EMBL" id="OOK78335.1"/>
    </source>
</evidence>
<dbReference type="Proteomes" id="UP000189229">
    <property type="component" value="Unassembled WGS sequence"/>
</dbReference>
<dbReference type="EMBL" id="MVBM01000002">
    <property type="protein sequence ID" value="OOK78335.1"/>
    <property type="molecule type" value="Genomic_DNA"/>
</dbReference>
<dbReference type="AlphaFoldDB" id="A0A1V3XGJ7"/>